<evidence type="ECO:0000313" key="3">
    <source>
        <dbReference type="Proteomes" id="UP000316096"/>
    </source>
</evidence>
<accession>A0A543CIL9</accession>
<feature type="region of interest" description="Disordered" evidence="1">
    <location>
        <begin position="25"/>
        <end position="46"/>
    </location>
</feature>
<dbReference type="RefSeq" id="WP_185792158.1">
    <property type="nucleotide sequence ID" value="NZ_VFOZ01000001.1"/>
</dbReference>
<name>A0A543CIL9_9ACTN</name>
<protein>
    <submittedName>
        <fullName evidence="2">Uncharacterized protein</fullName>
    </submittedName>
</protein>
<gene>
    <name evidence="2" type="ORF">FB559_2433</name>
</gene>
<keyword evidence="3" id="KW-1185">Reference proteome</keyword>
<sequence>MSHDDEPVAFRVPALSGMRAAVPVLRGGGVESPDPGRASLRAGGGR</sequence>
<evidence type="ECO:0000313" key="2">
    <source>
        <dbReference type="EMBL" id="TQL96880.1"/>
    </source>
</evidence>
<dbReference type="AlphaFoldDB" id="A0A543CIL9"/>
<comment type="caution">
    <text evidence="2">The sequence shown here is derived from an EMBL/GenBank/DDBJ whole genome shotgun (WGS) entry which is preliminary data.</text>
</comment>
<proteinExistence type="predicted"/>
<evidence type="ECO:0000256" key="1">
    <source>
        <dbReference type="SAM" id="MobiDB-lite"/>
    </source>
</evidence>
<dbReference type="Proteomes" id="UP000316096">
    <property type="component" value="Unassembled WGS sequence"/>
</dbReference>
<dbReference type="EMBL" id="VFOZ01000001">
    <property type="protein sequence ID" value="TQL96880.1"/>
    <property type="molecule type" value="Genomic_DNA"/>
</dbReference>
<organism evidence="2 3">
    <name type="scientific">Actinoallomurus bryophytorum</name>
    <dbReference type="NCBI Taxonomy" id="1490222"/>
    <lineage>
        <taxon>Bacteria</taxon>
        <taxon>Bacillati</taxon>
        <taxon>Actinomycetota</taxon>
        <taxon>Actinomycetes</taxon>
        <taxon>Streptosporangiales</taxon>
        <taxon>Thermomonosporaceae</taxon>
        <taxon>Actinoallomurus</taxon>
    </lineage>
</organism>
<reference evidence="2 3" key="1">
    <citation type="submission" date="2019-06" db="EMBL/GenBank/DDBJ databases">
        <title>Sequencing the genomes of 1000 actinobacteria strains.</title>
        <authorList>
            <person name="Klenk H.-P."/>
        </authorList>
    </citation>
    <scope>NUCLEOTIDE SEQUENCE [LARGE SCALE GENOMIC DNA]</scope>
    <source>
        <strain evidence="2 3">DSM 102200</strain>
    </source>
</reference>